<dbReference type="EMBL" id="FN653368">
    <property type="protein sequence ID" value="CBY14866.1"/>
    <property type="molecule type" value="Genomic_DNA"/>
</dbReference>
<dbReference type="Proteomes" id="UP000001307">
    <property type="component" value="Unassembled WGS sequence"/>
</dbReference>
<evidence type="ECO:0000313" key="1">
    <source>
        <dbReference type="EMBL" id="CBY14866.1"/>
    </source>
</evidence>
<feature type="non-terminal residue" evidence="1">
    <location>
        <position position="1"/>
    </location>
</feature>
<name>E4XZ04_OIKDI</name>
<proteinExistence type="predicted"/>
<reference evidence="1" key="1">
    <citation type="journal article" date="2010" name="Science">
        <title>Plasticity of animal genome architecture unmasked by rapid evolution of a pelagic tunicate.</title>
        <authorList>
            <person name="Denoeud F."/>
            <person name="Henriet S."/>
            <person name="Mungpakdee S."/>
            <person name="Aury J.M."/>
            <person name="Da Silva C."/>
            <person name="Brinkmann H."/>
            <person name="Mikhaleva J."/>
            <person name="Olsen L.C."/>
            <person name="Jubin C."/>
            <person name="Canestro C."/>
            <person name="Bouquet J.M."/>
            <person name="Danks G."/>
            <person name="Poulain J."/>
            <person name="Campsteijn C."/>
            <person name="Adamski M."/>
            <person name="Cross I."/>
            <person name="Yadetie F."/>
            <person name="Muffato M."/>
            <person name="Louis A."/>
            <person name="Butcher S."/>
            <person name="Tsagkogeorga G."/>
            <person name="Konrad A."/>
            <person name="Singh S."/>
            <person name="Jensen M.F."/>
            <person name="Cong E.H."/>
            <person name="Eikeseth-Otteraa H."/>
            <person name="Noel B."/>
            <person name="Anthouard V."/>
            <person name="Porcel B.M."/>
            <person name="Kachouri-Lafond R."/>
            <person name="Nishino A."/>
            <person name="Ugolini M."/>
            <person name="Chourrout P."/>
            <person name="Nishida H."/>
            <person name="Aasland R."/>
            <person name="Huzurbazar S."/>
            <person name="Westhof E."/>
            <person name="Delsuc F."/>
            <person name="Lehrach H."/>
            <person name="Reinhardt R."/>
            <person name="Weissenbach J."/>
            <person name="Roy S.W."/>
            <person name="Artiguenave F."/>
            <person name="Postlethwait J.H."/>
            <person name="Manak J.R."/>
            <person name="Thompson E.M."/>
            <person name="Jaillon O."/>
            <person name="Du Pasquier L."/>
            <person name="Boudinot P."/>
            <person name="Liberles D.A."/>
            <person name="Volff J.N."/>
            <person name="Philippe H."/>
            <person name="Lenhard B."/>
            <person name="Roest Crollius H."/>
            <person name="Wincker P."/>
            <person name="Chourrout D."/>
        </authorList>
    </citation>
    <scope>NUCLEOTIDE SEQUENCE [LARGE SCALE GENOMIC DNA]</scope>
</reference>
<dbReference type="GO" id="GO:0032006">
    <property type="term" value="P:regulation of TOR signaling"/>
    <property type="evidence" value="ECO:0007669"/>
    <property type="project" value="TreeGrafter"/>
</dbReference>
<keyword evidence="2" id="KW-1185">Reference proteome</keyword>
<organism evidence="1">
    <name type="scientific">Oikopleura dioica</name>
    <name type="common">Tunicate</name>
    <dbReference type="NCBI Taxonomy" id="34765"/>
    <lineage>
        <taxon>Eukaryota</taxon>
        <taxon>Metazoa</taxon>
        <taxon>Chordata</taxon>
        <taxon>Tunicata</taxon>
        <taxon>Appendicularia</taxon>
        <taxon>Copelata</taxon>
        <taxon>Oikopleuridae</taxon>
        <taxon>Oikopleura</taxon>
    </lineage>
</organism>
<dbReference type="Pfam" id="PF15907">
    <property type="entry name" value="Itfg2"/>
    <property type="match status" value="1"/>
</dbReference>
<protein>
    <submittedName>
        <fullName evidence="1">Uncharacterized protein</fullName>
    </submittedName>
</protein>
<dbReference type="AlphaFoldDB" id="E4XZ04"/>
<dbReference type="OrthoDB" id="9996127at2759"/>
<dbReference type="PANTHER" id="PTHR16317">
    <property type="entry name" value="INTEGRIN ALPHA REPEAT DOMAIN-CONTAINING"/>
    <property type="match status" value="1"/>
</dbReference>
<sequence>GMLSLTKFIRADDGKTVEEDIMVSYDILRNAISMELIDNYVMIQIPDGKFQLYSLIEDSEDVLTVIAVKSWDLKSELRKIRGPEESEKNQKVTFSNITKTGKKNNYIFSVIAHLETDASTKRFLISFDENNQTMLRPLEVPKSGKTAPHIIGELCNQDGQTFFCSAEKGSLDASIFKEHSSTAITCCGQLYRQKNGLSLSEACDEELSTEISAPIISVSKLDVLKDGNEELVVCTDNGLTYIISTNPNQDIIKYHHRRGIRFLTAGRFGATPCFVYLTCKNHVQVFRNVQLPWLSSKGILERLEDHPKISKFFRENSCATSEQKKEMMKKLLYS</sequence>
<gene>
    <name evidence="1" type="ORF">GSOID_T00009955001</name>
</gene>
<dbReference type="PANTHER" id="PTHR16317:SF1">
    <property type="entry name" value="KICSTOR COMPLEX PROTEIN ITFG2"/>
    <property type="match status" value="1"/>
</dbReference>
<accession>E4XZ04</accession>
<evidence type="ECO:0000313" key="2">
    <source>
        <dbReference type="Proteomes" id="UP000001307"/>
    </source>
</evidence>
<dbReference type="InterPro" id="IPR031793">
    <property type="entry name" value="KICSTOR_ITFG2"/>
</dbReference>
<dbReference type="InParanoid" id="E4XZ04"/>